<dbReference type="EMBL" id="LGUS01000174">
    <property type="protein sequence ID" value="KOG33306.1"/>
    <property type="molecule type" value="Genomic_DNA"/>
</dbReference>
<feature type="domain" description="RapZ C-terminal" evidence="1">
    <location>
        <begin position="3"/>
        <end position="120"/>
    </location>
</feature>
<keyword evidence="3" id="KW-1185">Reference proteome</keyword>
<evidence type="ECO:0000313" key="2">
    <source>
        <dbReference type="EMBL" id="KOG33306.1"/>
    </source>
</evidence>
<name>A0A0L8L5G0_9ACTN</name>
<proteinExistence type="predicted"/>
<dbReference type="STRING" id="67356.AQJ84_11220"/>
<sequence length="126" mass="13264">MATVTVVSFGYLHDAPPAADLTVDLRHHFRDPHVSPELRYMTAKDREVRDAVMGTPGIRQLVAAAAEAVTAFAAGPSAGDITVAAGCAGGRHRAPTVARALATRLIAAGHAVIVQHRDIDKPVVQR</sequence>
<dbReference type="Proteomes" id="UP000037251">
    <property type="component" value="Unassembled WGS sequence"/>
</dbReference>
<dbReference type="eggNOG" id="COG1660">
    <property type="taxonomic scope" value="Bacteria"/>
</dbReference>
<dbReference type="Pfam" id="PF22740">
    <property type="entry name" value="PapZ_C"/>
    <property type="match status" value="1"/>
</dbReference>
<organism evidence="2 3">
    <name type="scientific">Streptomyces resistomycificus</name>
    <dbReference type="NCBI Taxonomy" id="67356"/>
    <lineage>
        <taxon>Bacteria</taxon>
        <taxon>Bacillati</taxon>
        <taxon>Actinomycetota</taxon>
        <taxon>Actinomycetes</taxon>
        <taxon>Kitasatosporales</taxon>
        <taxon>Streptomycetaceae</taxon>
        <taxon>Streptomyces</taxon>
        <taxon>Streptomyces aurantiacus group</taxon>
    </lineage>
</organism>
<gene>
    <name evidence="2" type="ORF">ADK37_23285</name>
</gene>
<dbReference type="OrthoDB" id="3217588at2"/>
<comment type="caution">
    <text evidence="2">The sequence shown here is derived from an EMBL/GenBank/DDBJ whole genome shotgun (WGS) entry which is preliminary data.</text>
</comment>
<dbReference type="GO" id="GO:0005524">
    <property type="term" value="F:ATP binding"/>
    <property type="evidence" value="ECO:0007669"/>
    <property type="project" value="InterPro"/>
</dbReference>
<dbReference type="AlphaFoldDB" id="A0A0L8L5G0"/>
<dbReference type="PANTHER" id="PTHR30448:SF0">
    <property type="entry name" value="RNASE ADAPTER PROTEIN RAPZ"/>
    <property type="match status" value="1"/>
</dbReference>
<reference evidence="3" key="1">
    <citation type="submission" date="2015-07" db="EMBL/GenBank/DDBJ databases">
        <authorList>
            <person name="Ju K.-S."/>
            <person name="Doroghazi J.R."/>
            <person name="Metcalf W.W."/>
        </authorList>
    </citation>
    <scope>NUCLEOTIDE SEQUENCE [LARGE SCALE GENOMIC DNA]</scope>
    <source>
        <strain evidence="3">NRRL 2290</strain>
    </source>
</reference>
<dbReference type="PANTHER" id="PTHR30448">
    <property type="entry name" value="RNASE ADAPTER PROTEIN RAPZ"/>
    <property type="match status" value="1"/>
</dbReference>
<accession>A0A0L8L5G0</accession>
<evidence type="ECO:0000259" key="1">
    <source>
        <dbReference type="Pfam" id="PF22740"/>
    </source>
</evidence>
<evidence type="ECO:0000313" key="3">
    <source>
        <dbReference type="Proteomes" id="UP000037251"/>
    </source>
</evidence>
<dbReference type="InterPro" id="IPR005337">
    <property type="entry name" value="RapZ-like"/>
</dbReference>
<dbReference type="RefSeq" id="WP_053192029.1">
    <property type="nucleotide sequence ID" value="NZ_KQ948990.1"/>
</dbReference>
<dbReference type="InterPro" id="IPR053931">
    <property type="entry name" value="RapZ_C"/>
</dbReference>
<protein>
    <submittedName>
        <fullName evidence="2">ATPase</fullName>
    </submittedName>
</protein>
<dbReference type="PATRIC" id="fig|67356.5.peg.4959"/>